<dbReference type="EMBL" id="CAMPGE010013196">
    <property type="protein sequence ID" value="CAI2371939.1"/>
    <property type="molecule type" value="Genomic_DNA"/>
</dbReference>
<feature type="region of interest" description="Disordered" evidence="2">
    <location>
        <begin position="299"/>
        <end position="370"/>
    </location>
</feature>
<feature type="compositionally biased region" description="Acidic residues" evidence="2">
    <location>
        <begin position="307"/>
        <end position="346"/>
    </location>
</feature>
<proteinExistence type="inferred from homology"/>
<dbReference type="PANTHER" id="PTHR33768:SF3">
    <property type="entry name" value="MIP11318P"/>
    <property type="match status" value="1"/>
</dbReference>
<protein>
    <submittedName>
        <fullName evidence="3">Uncharacterized protein</fullName>
    </submittedName>
</protein>
<evidence type="ECO:0000256" key="2">
    <source>
        <dbReference type="SAM" id="MobiDB-lite"/>
    </source>
</evidence>
<dbReference type="InterPro" id="IPR029488">
    <property type="entry name" value="Hmw/CFAP97"/>
</dbReference>
<comment type="similarity">
    <text evidence="1">Belongs to the CFAP97 family.</text>
</comment>
<evidence type="ECO:0000313" key="3">
    <source>
        <dbReference type="EMBL" id="CAI2371939.1"/>
    </source>
</evidence>
<dbReference type="Proteomes" id="UP001295684">
    <property type="component" value="Unassembled WGS sequence"/>
</dbReference>
<name>A0AAD1UN67_EUPCR</name>
<dbReference type="InterPro" id="IPR038792">
    <property type="entry name" value="CFAP97D1/2"/>
</dbReference>
<keyword evidence="4" id="KW-1185">Reference proteome</keyword>
<reference evidence="3" key="1">
    <citation type="submission" date="2023-07" db="EMBL/GenBank/DDBJ databases">
        <authorList>
            <consortium name="AG Swart"/>
            <person name="Singh M."/>
            <person name="Singh A."/>
            <person name="Seah K."/>
            <person name="Emmerich C."/>
        </authorList>
    </citation>
    <scope>NUCLEOTIDE SEQUENCE</scope>
    <source>
        <strain evidence="3">DP1</strain>
    </source>
</reference>
<dbReference type="PANTHER" id="PTHR33768">
    <property type="entry name" value="MIP11318P"/>
    <property type="match status" value="1"/>
</dbReference>
<sequence>MYRGLPSGNKLLTKKWQDKERRIHMEKLRKVKPTINLKKPKAFKHLKSRAKKEQMLEDRYTEIERENRILLEKMTSIMQKPNRTSTSFSQDRFANYPAFQTKKSLNRQQRKQELLKITLENQAILRRLQDKNSNYNVAKWEHEHKMRKDLLKNMSEYPDDYDKKSRKRLYNRSEAAGTAYRPRSLGPRQTWRNKNHTAKTAPIVKQAEALDENRLVHYKKGKQLGSGYYIVEISSSSSNLFIAAYDVESTESFLITLPDKRANELMVEFENNYELMASSLQVMNKRLYLLNPKYLADQRAGGAAPADGEELGETAPQNEEDQQLMQDDDHEEHEEHEEHEGDDQQDEDHHEEQEDEDEAHGENLEEEKNE</sequence>
<gene>
    <name evidence="3" type="ORF">ECRASSUSDP1_LOCUS13266</name>
</gene>
<dbReference type="AlphaFoldDB" id="A0AAD1UN67"/>
<dbReference type="Pfam" id="PF13879">
    <property type="entry name" value="Hmw_CFAP97"/>
    <property type="match status" value="1"/>
</dbReference>
<comment type="caution">
    <text evidence="3">The sequence shown here is derived from an EMBL/GenBank/DDBJ whole genome shotgun (WGS) entry which is preliminary data.</text>
</comment>
<organism evidence="3 4">
    <name type="scientific">Euplotes crassus</name>
    <dbReference type="NCBI Taxonomy" id="5936"/>
    <lineage>
        <taxon>Eukaryota</taxon>
        <taxon>Sar</taxon>
        <taxon>Alveolata</taxon>
        <taxon>Ciliophora</taxon>
        <taxon>Intramacronucleata</taxon>
        <taxon>Spirotrichea</taxon>
        <taxon>Hypotrichia</taxon>
        <taxon>Euplotida</taxon>
        <taxon>Euplotidae</taxon>
        <taxon>Moneuplotes</taxon>
    </lineage>
</organism>
<feature type="compositionally biased region" description="Acidic residues" evidence="2">
    <location>
        <begin position="353"/>
        <end position="370"/>
    </location>
</feature>
<evidence type="ECO:0000256" key="1">
    <source>
        <dbReference type="ARBA" id="ARBA00008315"/>
    </source>
</evidence>
<evidence type="ECO:0000313" key="4">
    <source>
        <dbReference type="Proteomes" id="UP001295684"/>
    </source>
</evidence>
<accession>A0AAD1UN67</accession>